<keyword evidence="2" id="KW-1185">Reference proteome</keyword>
<organism evidence="1 2">
    <name type="scientific">Kalmanozyma brasiliensis (strain GHG001)</name>
    <name type="common">Yeast</name>
    <name type="synonym">Pseudozyma brasiliensis</name>
    <dbReference type="NCBI Taxonomy" id="1365824"/>
    <lineage>
        <taxon>Eukaryota</taxon>
        <taxon>Fungi</taxon>
        <taxon>Dikarya</taxon>
        <taxon>Basidiomycota</taxon>
        <taxon>Ustilaginomycotina</taxon>
        <taxon>Ustilaginomycetes</taxon>
        <taxon>Ustilaginales</taxon>
        <taxon>Ustilaginaceae</taxon>
        <taxon>Kalmanozyma</taxon>
    </lineage>
</organism>
<dbReference type="HOGENOM" id="CLU_1034863_0_0_1"/>
<dbReference type="Proteomes" id="UP000019377">
    <property type="component" value="Unassembled WGS sequence"/>
</dbReference>
<evidence type="ECO:0000313" key="1">
    <source>
        <dbReference type="EMBL" id="EST07349.1"/>
    </source>
</evidence>
<name>V5EXS3_KALBG</name>
<dbReference type="AlphaFoldDB" id="V5EXS3"/>
<reference evidence="2" key="1">
    <citation type="journal article" date="2013" name="Genome Announc.">
        <title>Draft genome sequence of Pseudozyma brasiliensis sp. nov. strain GHG001, a high producer of endo-1,4-xylanase isolated from an insect pest of sugarcane.</title>
        <authorList>
            <person name="Oliveira J.V.D.C."/>
            <person name="dos Santos R.A.C."/>
            <person name="Borges T.A."/>
            <person name="Riano-Pachon D.M."/>
            <person name="Goldman G.H."/>
        </authorList>
    </citation>
    <scope>NUCLEOTIDE SEQUENCE [LARGE SCALE GENOMIC DNA]</scope>
    <source>
        <strain evidence="2">GHG001</strain>
    </source>
</reference>
<proteinExistence type="predicted"/>
<evidence type="ECO:0000313" key="2">
    <source>
        <dbReference type="Proteomes" id="UP000019377"/>
    </source>
</evidence>
<gene>
    <name evidence="1" type="ORF">PSEUBRA_SCAF20g03157</name>
</gene>
<dbReference type="OrthoDB" id="2550309at2759"/>
<dbReference type="EMBL" id="KI545863">
    <property type="protein sequence ID" value="EST07349.1"/>
    <property type="molecule type" value="Genomic_DNA"/>
</dbReference>
<accession>V5EXS3</accession>
<dbReference type="GeneID" id="27418973"/>
<sequence>MYDTLMGMFANAPSQPAPLSILDSNEPSLGFRSTDEQLWHDICTIPHLGGPTLRTMSARIICHARNRRLDLIQSDLDFVRTTRLGTIHDLTETARLSIVRCCIERGSLLTGFRYTSILLSAVMEDKRAQSRIVTTLLKAAQSIRIPPSVAPVASVASGIGASSIPSRAQLLKRFWRHFSSLHRKFPHLQVGMQELKLVIQLLDRQQGWIETRTLWSMLRVVGRHFDERDARLVRVLEAFVRVFEARAEQASADELKKLIATLQTIQTKM</sequence>
<protein>
    <submittedName>
        <fullName evidence="1">Uncharacterized protein</fullName>
    </submittedName>
</protein>
<dbReference type="eggNOG" id="ENOG502TFD8">
    <property type="taxonomic scope" value="Eukaryota"/>
</dbReference>